<dbReference type="OrthoDB" id="488103at2"/>
<evidence type="ECO:0000313" key="1">
    <source>
        <dbReference type="EMBL" id="NHC37660.1"/>
    </source>
</evidence>
<accession>A0A9X5E973</accession>
<comment type="caution">
    <text evidence="1">The sequence shown here is derived from an EMBL/GenBank/DDBJ whole genome shotgun (WGS) entry which is preliminary data.</text>
</comment>
<evidence type="ECO:0000313" key="2">
    <source>
        <dbReference type="Proteomes" id="UP000031532"/>
    </source>
</evidence>
<sequence length="90" mass="10183">MKSTETEKQQYARVKELLDISHQRYLAAGGEPKRTHSGLPGEDFLTAAEREELVKLMRLLAGTRVIADEVHCQGRVWKVPVLEAKNENLP</sequence>
<protein>
    <submittedName>
        <fullName evidence="1">Uncharacterized protein</fullName>
    </submittedName>
</protein>
<dbReference type="Proteomes" id="UP000031532">
    <property type="component" value="Unassembled WGS sequence"/>
</dbReference>
<keyword evidence="2" id="KW-1185">Reference proteome</keyword>
<dbReference type="AlphaFoldDB" id="A0A9X5E973"/>
<name>A0A9X5E973_9CYAN</name>
<organism evidence="1 2">
    <name type="scientific">Scytonema millei VB511283</name>
    <dbReference type="NCBI Taxonomy" id="1245923"/>
    <lineage>
        <taxon>Bacteria</taxon>
        <taxon>Bacillati</taxon>
        <taxon>Cyanobacteriota</taxon>
        <taxon>Cyanophyceae</taxon>
        <taxon>Nostocales</taxon>
        <taxon>Scytonemataceae</taxon>
        <taxon>Scytonema</taxon>
    </lineage>
</organism>
<dbReference type="RefSeq" id="WP_039713070.1">
    <property type="nucleotide sequence ID" value="NZ_JTJC03000010.1"/>
</dbReference>
<reference evidence="1 2" key="1">
    <citation type="journal article" date="2015" name="Genome Announc.">
        <title>Draft Genome Sequence of the Terrestrial Cyanobacterium Scytonema millei VB511283, Isolated from Eastern India.</title>
        <authorList>
            <person name="Sen D."/>
            <person name="Chandrababunaidu M.M."/>
            <person name="Singh D."/>
            <person name="Sanghi N."/>
            <person name="Ghorai A."/>
            <person name="Mishra G.P."/>
            <person name="Madduluri M."/>
            <person name="Adhikary S.P."/>
            <person name="Tripathy S."/>
        </authorList>
    </citation>
    <scope>NUCLEOTIDE SEQUENCE [LARGE SCALE GENOMIC DNA]</scope>
    <source>
        <strain evidence="1 2">VB511283</strain>
    </source>
</reference>
<dbReference type="EMBL" id="JTJC03000010">
    <property type="protein sequence ID" value="NHC37660.1"/>
    <property type="molecule type" value="Genomic_DNA"/>
</dbReference>
<proteinExistence type="predicted"/>
<gene>
    <name evidence="1" type="ORF">QH73_0023995</name>
</gene>